<feature type="region of interest" description="Disordered" evidence="1">
    <location>
        <begin position="261"/>
        <end position="302"/>
    </location>
</feature>
<dbReference type="STRING" id="155417.A0A4Q4TTJ1"/>
<name>A0A4Q4TTJ1_9PEZI</name>
<dbReference type="EMBL" id="QJNU01000038">
    <property type="protein sequence ID" value="RYP09417.1"/>
    <property type="molecule type" value="Genomic_DNA"/>
</dbReference>
<evidence type="ECO:0000313" key="2">
    <source>
        <dbReference type="EMBL" id="RYP09417.1"/>
    </source>
</evidence>
<evidence type="ECO:0000256" key="1">
    <source>
        <dbReference type="SAM" id="MobiDB-lite"/>
    </source>
</evidence>
<accession>A0A4Q4TTJ1</accession>
<comment type="caution">
    <text evidence="2">The sequence shown here is derived from an EMBL/GenBank/DDBJ whole genome shotgun (WGS) entry which is preliminary data.</text>
</comment>
<proteinExistence type="predicted"/>
<organism evidence="2 3">
    <name type="scientific">Monosporascus ibericus</name>
    <dbReference type="NCBI Taxonomy" id="155417"/>
    <lineage>
        <taxon>Eukaryota</taxon>
        <taxon>Fungi</taxon>
        <taxon>Dikarya</taxon>
        <taxon>Ascomycota</taxon>
        <taxon>Pezizomycotina</taxon>
        <taxon>Sordariomycetes</taxon>
        <taxon>Xylariomycetidae</taxon>
        <taxon>Xylariales</taxon>
        <taxon>Xylariales incertae sedis</taxon>
        <taxon>Monosporascus</taxon>
    </lineage>
</organism>
<keyword evidence="3" id="KW-1185">Reference proteome</keyword>
<dbReference type="OrthoDB" id="4766538at2759"/>
<gene>
    <name evidence="2" type="ORF">DL764_001296</name>
</gene>
<dbReference type="Proteomes" id="UP000293360">
    <property type="component" value="Unassembled WGS sequence"/>
</dbReference>
<evidence type="ECO:0008006" key="4">
    <source>
        <dbReference type="Google" id="ProtNLM"/>
    </source>
</evidence>
<feature type="compositionally biased region" description="Basic and acidic residues" evidence="1">
    <location>
        <begin position="261"/>
        <end position="282"/>
    </location>
</feature>
<sequence>MDSLTQSPSKLKEKEQIPFLTIDHPAKPTPLIDAGVVQGRSLGSRHPPSRTPPSVAGDTSSAAPGGHSTRPPSSSKLPTTAATTRNDQQREPKRKASKDGGGRHDDDEDEPPRDLTTGRVLAENSRSCLRCAEKGLKCTLLFAGKEGEVQCAACRRASADQCVRQALKDLHPGADQSGWRAVVNEHHARITTYASGELIEARDRLNMALPPFNGADLPPEERPQRWQTLGWRDVLPLGRNRSLLGEDEDVRELLRERAELEADGNARRRGEAKGKGPEKCRSLTETSKPVDAPAAAGPEDPEVLYEQLKHSII</sequence>
<evidence type="ECO:0000313" key="3">
    <source>
        <dbReference type="Proteomes" id="UP000293360"/>
    </source>
</evidence>
<feature type="region of interest" description="Disordered" evidence="1">
    <location>
        <begin position="1"/>
        <end position="118"/>
    </location>
</feature>
<reference evidence="2 3" key="1">
    <citation type="submission" date="2018-06" db="EMBL/GenBank/DDBJ databases">
        <title>Complete Genomes of Monosporascus.</title>
        <authorList>
            <person name="Robinson A.J."/>
            <person name="Natvig D.O."/>
        </authorList>
    </citation>
    <scope>NUCLEOTIDE SEQUENCE [LARGE SCALE GENOMIC DNA]</scope>
    <source>
        <strain evidence="2 3">CBS 110550</strain>
    </source>
</reference>
<protein>
    <recommendedName>
        <fullName evidence="4">Zn(2)-C6 fungal-type domain-containing protein</fullName>
    </recommendedName>
</protein>
<feature type="compositionally biased region" description="Polar residues" evidence="1">
    <location>
        <begin position="70"/>
        <end position="86"/>
    </location>
</feature>
<feature type="compositionally biased region" description="Low complexity" evidence="1">
    <location>
        <begin position="289"/>
        <end position="298"/>
    </location>
</feature>
<dbReference type="AlphaFoldDB" id="A0A4Q4TTJ1"/>